<evidence type="ECO:0000259" key="2">
    <source>
        <dbReference type="Pfam" id="PF05569"/>
    </source>
</evidence>
<dbReference type="InterPro" id="IPR012910">
    <property type="entry name" value="Plug_dom"/>
</dbReference>
<dbReference type="RefSeq" id="WP_073121510.1">
    <property type="nucleotide sequence ID" value="NZ_BMEN01000004.1"/>
</dbReference>
<dbReference type="STRING" id="1195760.SAMN05444281_2240"/>
<feature type="transmembrane region" description="Helical" evidence="1">
    <location>
        <begin position="6"/>
        <end position="22"/>
    </location>
</feature>
<sequence>MEYLLKVSAVIVVFYLVYKTLLQKITFFEANRWFLILGIFISFLFPLIVIPVYHEYTTEVVSNVQFHELSMLAETSIEESFDVLDYLLMIYVLGITIFSLRFFFRLISLARVINKNETHKKEEGFIFIETTTELSPFSFFKWIVYNPTQFNQKELGQIITHEKVHAKQYHSVDILLMEICCVFLWFHPFVWLYNKSLKQNLEFLADKYALNQFNDTKSYQYTMLKASIPSYQMALSNHFYNSLIKKRIAMLQKSKSKKINLLKYALVVPVLTLFLMSFNTKDVYVEKVIKREGNFLKNSIEKFENVEKAMITQDSTRLRVRALDFKGTPLFFVDGKEIPQKEFEKINPSDIYSISVLKDKHATDKYGKKGKDGVVEITMKKNNDSTTQVSKSYPDIKVVSNEDGAKTESFGIRQHTIEVDAKDLNSTKYPLYIIDGKEVSDDEFKKINPDDIQSINVLKDKHATDKYGEKAKDGVVEITMKKENEFIMVLRKNTSDDQLKKYRKIYKEKFKCDLVFEVIRNSKNEITFYDIQYSFDGKRTSTDKSRDDETPINPIFIKYDANTKSLSTKSL</sequence>
<dbReference type="InterPro" id="IPR037066">
    <property type="entry name" value="Plug_dom_sf"/>
</dbReference>
<dbReference type="PANTHER" id="PTHR34978:SF3">
    <property type="entry name" value="SLR0241 PROTEIN"/>
    <property type="match status" value="1"/>
</dbReference>
<evidence type="ECO:0000256" key="1">
    <source>
        <dbReference type="SAM" id="Phobius"/>
    </source>
</evidence>
<organism evidence="4 5">
    <name type="scientific">Wenyingzhuangia marina</name>
    <dbReference type="NCBI Taxonomy" id="1195760"/>
    <lineage>
        <taxon>Bacteria</taxon>
        <taxon>Pseudomonadati</taxon>
        <taxon>Bacteroidota</taxon>
        <taxon>Flavobacteriia</taxon>
        <taxon>Flavobacteriales</taxon>
        <taxon>Flavobacteriaceae</taxon>
        <taxon>Wenyingzhuangia</taxon>
    </lineage>
</organism>
<feature type="domain" description="Peptidase M56" evidence="2">
    <location>
        <begin position="75"/>
        <end position="251"/>
    </location>
</feature>
<name>A0A1M5W5N8_9FLAO</name>
<protein>
    <submittedName>
        <fullName evidence="4">Signal transducer regulating beta-lactamase production, contains metallopeptidase domain</fullName>
    </submittedName>
</protein>
<keyword evidence="1" id="KW-1133">Transmembrane helix</keyword>
<dbReference type="EMBL" id="FQXQ01000004">
    <property type="protein sequence ID" value="SHH82761.1"/>
    <property type="molecule type" value="Genomic_DNA"/>
</dbReference>
<dbReference type="Pfam" id="PF07715">
    <property type="entry name" value="Plug"/>
    <property type="match status" value="1"/>
</dbReference>
<feature type="transmembrane region" description="Helical" evidence="1">
    <location>
        <begin position="86"/>
        <end position="104"/>
    </location>
</feature>
<keyword evidence="1" id="KW-0812">Transmembrane</keyword>
<evidence type="ECO:0000313" key="4">
    <source>
        <dbReference type="EMBL" id="SHH82761.1"/>
    </source>
</evidence>
<dbReference type="OrthoDB" id="1522859at2"/>
<feature type="domain" description="TonB-dependent receptor plug" evidence="3">
    <location>
        <begin position="381"/>
        <end position="475"/>
    </location>
</feature>
<keyword evidence="5" id="KW-1185">Reference proteome</keyword>
<dbReference type="InterPro" id="IPR052173">
    <property type="entry name" value="Beta-lactam_resp_regulator"/>
</dbReference>
<feature type="transmembrane region" description="Helical" evidence="1">
    <location>
        <begin position="34"/>
        <end position="53"/>
    </location>
</feature>
<dbReference type="Pfam" id="PF05569">
    <property type="entry name" value="Peptidase_M56"/>
    <property type="match status" value="1"/>
</dbReference>
<dbReference type="SUPFAM" id="SSF56935">
    <property type="entry name" value="Porins"/>
    <property type="match status" value="2"/>
</dbReference>
<dbReference type="Gene3D" id="2.170.130.10">
    <property type="entry name" value="TonB-dependent receptor, plug domain"/>
    <property type="match status" value="2"/>
</dbReference>
<evidence type="ECO:0000259" key="3">
    <source>
        <dbReference type="Pfam" id="PF07715"/>
    </source>
</evidence>
<proteinExistence type="predicted"/>
<dbReference type="InterPro" id="IPR008756">
    <property type="entry name" value="Peptidase_M56"/>
</dbReference>
<dbReference type="Proteomes" id="UP000184109">
    <property type="component" value="Unassembled WGS sequence"/>
</dbReference>
<evidence type="ECO:0000313" key="5">
    <source>
        <dbReference type="Proteomes" id="UP000184109"/>
    </source>
</evidence>
<reference evidence="5" key="1">
    <citation type="submission" date="2016-11" db="EMBL/GenBank/DDBJ databases">
        <authorList>
            <person name="Varghese N."/>
            <person name="Submissions S."/>
        </authorList>
    </citation>
    <scope>NUCLEOTIDE SEQUENCE [LARGE SCALE GENOMIC DNA]</scope>
    <source>
        <strain evidence="5">DSM 100572</strain>
    </source>
</reference>
<keyword evidence="1" id="KW-0472">Membrane</keyword>
<feature type="transmembrane region" description="Helical" evidence="1">
    <location>
        <begin position="261"/>
        <end position="278"/>
    </location>
</feature>
<dbReference type="AlphaFoldDB" id="A0A1M5W5N8"/>
<dbReference type="PANTHER" id="PTHR34978">
    <property type="entry name" value="POSSIBLE SENSOR-TRANSDUCER PROTEIN BLAR"/>
    <property type="match status" value="1"/>
</dbReference>
<gene>
    <name evidence="4" type="ORF">SAMN05444281_2240</name>
</gene>
<accession>A0A1M5W5N8</accession>
<dbReference type="CDD" id="cd07341">
    <property type="entry name" value="M56_BlaR1_MecR1_like"/>
    <property type="match status" value="1"/>
</dbReference>